<keyword evidence="1" id="KW-0812">Transmembrane</keyword>
<feature type="transmembrane region" description="Helical" evidence="1">
    <location>
        <begin position="139"/>
        <end position="158"/>
    </location>
</feature>
<evidence type="ECO:0000259" key="2">
    <source>
        <dbReference type="Pfam" id="PF07786"/>
    </source>
</evidence>
<keyword evidence="4" id="KW-1185">Reference proteome</keyword>
<organism evidence="3 4">
    <name type="scientific">Flagellimonas algicola</name>
    <dbReference type="NCBI Taxonomy" id="2583815"/>
    <lineage>
        <taxon>Bacteria</taxon>
        <taxon>Pseudomonadati</taxon>
        <taxon>Bacteroidota</taxon>
        <taxon>Flavobacteriia</taxon>
        <taxon>Flavobacteriales</taxon>
        <taxon>Flavobacteriaceae</taxon>
        <taxon>Flagellimonas</taxon>
    </lineage>
</organism>
<accession>A0ABY2WGM1</accession>
<feature type="transmembrane region" description="Helical" evidence="1">
    <location>
        <begin position="347"/>
        <end position="365"/>
    </location>
</feature>
<dbReference type="InterPro" id="IPR012429">
    <property type="entry name" value="HGSNAT_cat"/>
</dbReference>
<feature type="transmembrane region" description="Helical" evidence="1">
    <location>
        <begin position="197"/>
        <end position="218"/>
    </location>
</feature>
<protein>
    <submittedName>
        <fullName evidence="3">DUF1624 domain-containing protein</fullName>
    </submittedName>
</protein>
<keyword evidence="1" id="KW-0472">Membrane</keyword>
<feature type="transmembrane region" description="Helical" evidence="1">
    <location>
        <begin position="292"/>
        <end position="312"/>
    </location>
</feature>
<dbReference type="Pfam" id="PF07786">
    <property type="entry name" value="HGSNAT_cat"/>
    <property type="match status" value="1"/>
</dbReference>
<name>A0ABY2WGM1_9FLAO</name>
<feature type="transmembrane region" description="Helical" evidence="1">
    <location>
        <begin position="51"/>
        <end position="68"/>
    </location>
</feature>
<comment type="caution">
    <text evidence="3">The sequence shown here is derived from an EMBL/GenBank/DDBJ whole genome shotgun (WGS) entry which is preliminary data.</text>
</comment>
<evidence type="ECO:0000313" key="3">
    <source>
        <dbReference type="EMBL" id="TMU50707.1"/>
    </source>
</evidence>
<evidence type="ECO:0000313" key="4">
    <source>
        <dbReference type="Proteomes" id="UP000751614"/>
    </source>
</evidence>
<dbReference type="PANTHER" id="PTHR31061:SF24">
    <property type="entry name" value="LD22376P"/>
    <property type="match status" value="1"/>
</dbReference>
<feature type="transmembrane region" description="Helical" evidence="1">
    <location>
        <begin position="113"/>
        <end position="132"/>
    </location>
</feature>
<feature type="transmembrane region" description="Helical" evidence="1">
    <location>
        <begin position="256"/>
        <end position="280"/>
    </location>
</feature>
<feature type="domain" description="Heparan-alpha-glucosaminide N-acetyltransferase catalytic" evidence="2">
    <location>
        <begin position="7"/>
        <end position="221"/>
    </location>
</feature>
<sequence>MKSKSKRLTSLDFFRGITVAAMIVVNDPGSWEIKYYQLSHAQWEGCTMTDLIFPFFLFIVGVSIVLAFKGALRKGATKKRLIWKSLKRAAIIFLLGIFLNLVPHFNFQELRVPGVLQRIALVYMFCSMIFLFAHRRYLFLWFGSILVGYYIVMMYVPVPGIGPASLDPINNFSAWFDRLILNGYLGSKGQGQYDATGIFTTVPAIASGLAGVLTGELLSDRTKNQNEKLIWIFIFGIFSMGLGWAFSYGFPIIKKLWTSTFVLHTAGIAALCFAMSYWFLDVKNWNKWTKPFLAFGVNALAAYFIAALLGRLTSSPFIGYKGVQISPREWFYNEVLKVLFNGYNASFAYSILNTTLIFMLIWYLYKRNIIIKV</sequence>
<dbReference type="RefSeq" id="WP_138838974.1">
    <property type="nucleotide sequence ID" value="NZ_VCNI01000004.1"/>
</dbReference>
<dbReference type="EMBL" id="VCNI01000004">
    <property type="protein sequence ID" value="TMU50707.1"/>
    <property type="molecule type" value="Genomic_DNA"/>
</dbReference>
<feature type="transmembrane region" description="Helical" evidence="1">
    <location>
        <begin position="12"/>
        <end position="31"/>
    </location>
</feature>
<evidence type="ECO:0000256" key="1">
    <source>
        <dbReference type="SAM" id="Phobius"/>
    </source>
</evidence>
<feature type="transmembrane region" description="Helical" evidence="1">
    <location>
        <begin position="89"/>
        <end position="107"/>
    </location>
</feature>
<keyword evidence="1" id="KW-1133">Transmembrane helix</keyword>
<feature type="transmembrane region" description="Helical" evidence="1">
    <location>
        <begin position="230"/>
        <end position="250"/>
    </location>
</feature>
<dbReference type="PANTHER" id="PTHR31061">
    <property type="entry name" value="LD22376P"/>
    <property type="match status" value="1"/>
</dbReference>
<dbReference type="Proteomes" id="UP000751614">
    <property type="component" value="Unassembled WGS sequence"/>
</dbReference>
<gene>
    <name evidence="3" type="ORF">FGG15_18075</name>
</gene>
<reference evidence="3 4" key="1">
    <citation type="submission" date="2019-05" db="EMBL/GenBank/DDBJ databases">
        <title>Flagellimonas sp. AsT0115, sp. nov., isolated from a marine red algae, Asparagopsis taxiformis.</title>
        <authorList>
            <person name="Kim J."/>
            <person name="Jeong S.E."/>
            <person name="Jeon C.O."/>
        </authorList>
    </citation>
    <scope>NUCLEOTIDE SEQUENCE [LARGE SCALE GENOMIC DNA]</scope>
    <source>
        <strain evidence="3 4">AsT0115</strain>
    </source>
</reference>
<proteinExistence type="predicted"/>